<dbReference type="GO" id="GO:0015288">
    <property type="term" value="F:porin activity"/>
    <property type="evidence" value="ECO:0007669"/>
    <property type="project" value="UniProtKB-KW"/>
</dbReference>
<evidence type="ECO:0000313" key="19">
    <source>
        <dbReference type="EMBL" id="AYV48172.1"/>
    </source>
</evidence>
<keyword evidence="8" id="KW-0625">Polysaccharide transport</keyword>
<evidence type="ECO:0000256" key="8">
    <source>
        <dbReference type="ARBA" id="ARBA00023047"/>
    </source>
</evidence>
<dbReference type="PANTHER" id="PTHR33619">
    <property type="entry name" value="POLYSACCHARIDE EXPORT PROTEIN GFCE-RELATED"/>
    <property type="match status" value="1"/>
</dbReference>
<organism evidence="20 21">
    <name type="scientific">Caulobacter flavus</name>
    <dbReference type="NCBI Taxonomy" id="1679497"/>
    <lineage>
        <taxon>Bacteria</taxon>
        <taxon>Pseudomonadati</taxon>
        <taxon>Pseudomonadota</taxon>
        <taxon>Alphaproteobacteria</taxon>
        <taxon>Caulobacterales</taxon>
        <taxon>Caulobacteraceae</taxon>
        <taxon>Caulobacter</taxon>
    </lineage>
</organism>
<dbReference type="Gene3D" id="3.30.1950.10">
    <property type="entry name" value="wza like domain"/>
    <property type="match status" value="1"/>
</dbReference>
<dbReference type="OrthoDB" id="7198507at2"/>
<dbReference type="InterPro" id="IPR003715">
    <property type="entry name" value="Poly_export_N"/>
</dbReference>
<dbReference type="InterPro" id="IPR019554">
    <property type="entry name" value="Soluble_ligand-bd"/>
</dbReference>
<dbReference type="AlphaFoldDB" id="A0A2N5CLX8"/>
<evidence type="ECO:0000256" key="11">
    <source>
        <dbReference type="ARBA" id="ARBA00023136"/>
    </source>
</evidence>
<evidence type="ECO:0000313" key="21">
    <source>
        <dbReference type="Proteomes" id="UP000234483"/>
    </source>
</evidence>
<evidence type="ECO:0000259" key="16">
    <source>
        <dbReference type="Pfam" id="PF02563"/>
    </source>
</evidence>
<dbReference type="GO" id="GO:0009279">
    <property type="term" value="C:cell outer membrane"/>
    <property type="evidence" value="ECO:0007669"/>
    <property type="project" value="UniProtKB-SubCell"/>
</dbReference>
<feature type="chain" id="PRO_5044577633" evidence="15">
    <location>
        <begin position="27"/>
        <end position="373"/>
    </location>
</feature>
<dbReference type="RefSeq" id="WP_101715374.1">
    <property type="nucleotide sequence ID" value="NZ_CP026100.1"/>
</dbReference>
<dbReference type="InterPro" id="IPR054765">
    <property type="entry name" value="SLBB_dom"/>
</dbReference>
<dbReference type="Gene3D" id="3.10.560.10">
    <property type="entry name" value="Outer membrane lipoprotein wza domain like"/>
    <property type="match status" value="2"/>
</dbReference>
<evidence type="ECO:0000256" key="15">
    <source>
        <dbReference type="SAM" id="SignalP"/>
    </source>
</evidence>
<reference evidence="19 22" key="2">
    <citation type="submission" date="2018-01" db="EMBL/GenBank/DDBJ databases">
        <title>Complete genome sequence of Caulobacter flavus RHGG3.</title>
        <authorList>
            <person name="Yang E."/>
        </authorList>
    </citation>
    <scope>NUCLEOTIDE SEQUENCE [LARGE SCALE GENOMIC DNA]</scope>
    <source>
        <strain evidence="19 22">RHGG3</strain>
    </source>
</reference>
<evidence type="ECO:0000313" key="20">
    <source>
        <dbReference type="EMBL" id="PLR06903.1"/>
    </source>
</evidence>
<keyword evidence="10" id="KW-0626">Porin</keyword>
<keyword evidence="12" id="KW-0564">Palmitate</keyword>
<reference evidence="20 21" key="1">
    <citation type="submission" date="2017-12" db="EMBL/GenBank/DDBJ databases">
        <title>The genome sequence of Caulobacter flavus CGMCC1 15093.</title>
        <authorList>
            <person name="Gao J."/>
            <person name="Mao X."/>
            <person name="Sun J."/>
        </authorList>
    </citation>
    <scope>NUCLEOTIDE SEQUENCE [LARGE SCALE GENOMIC DNA]</scope>
    <source>
        <strain evidence="20 21">CGMCC1 15093</strain>
    </source>
</reference>
<evidence type="ECO:0000256" key="14">
    <source>
        <dbReference type="ARBA" id="ARBA00023288"/>
    </source>
</evidence>
<keyword evidence="11" id="KW-0472">Membrane</keyword>
<dbReference type="KEGG" id="cfh:C1707_18940"/>
<evidence type="ECO:0000256" key="4">
    <source>
        <dbReference type="ARBA" id="ARBA00022452"/>
    </source>
</evidence>
<keyword evidence="14" id="KW-0449">Lipoprotein</keyword>
<evidence type="ECO:0000256" key="1">
    <source>
        <dbReference type="ARBA" id="ARBA00004571"/>
    </source>
</evidence>
<keyword evidence="4" id="KW-1134">Transmembrane beta strand</keyword>
<dbReference type="Pfam" id="PF22461">
    <property type="entry name" value="SLBB_2"/>
    <property type="match status" value="1"/>
</dbReference>
<keyword evidence="9" id="KW-0406">Ion transport</keyword>
<evidence type="ECO:0000256" key="13">
    <source>
        <dbReference type="ARBA" id="ARBA00023237"/>
    </source>
</evidence>
<evidence type="ECO:0000313" key="22">
    <source>
        <dbReference type="Proteomes" id="UP000281192"/>
    </source>
</evidence>
<feature type="domain" description="Polysaccharide export protein N-terminal" evidence="16">
    <location>
        <begin position="82"/>
        <end position="173"/>
    </location>
</feature>
<evidence type="ECO:0000256" key="3">
    <source>
        <dbReference type="ARBA" id="ARBA00022448"/>
    </source>
</evidence>
<evidence type="ECO:0000256" key="12">
    <source>
        <dbReference type="ARBA" id="ARBA00023139"/>
    </source>
</evidence>
<evidence type="ECO:0000256" key="6">
    <source>
        <dbReference type="ARBA" id="ARBA00022692"/>
    </source>
</evidence>
<sequence length="373" mass="38775">MSFLPAPFRALVVVMAAGGPFLSGCAALPSSGPTAAAIEAATRQTPDFRLVALDGEVLSRLRQAETPGAGFAELPAGGDVERIAPGDVLEISVFEVGASLFSGRMVGMGAFGEDASRAAGASLPPIVVDRSGVVTLPYVGRTQAAGLTPAELAARVEAGLSRKSQAPQVSVRVRESVAGSVMVAGDVKKPGRYPLSMAGERLLDVVALAGGPVAPRRDSQVRLVRGDAAAAALLSDVVMSSSTDVRLAPGDRVEVIARPRTFTVFGAAGKIAEISFDSDRVTLAQALARAGGPSDQQADPRAVFVFRQGVDGTPTAYQVDLMKPQGYFLAQAFDMRSGDVLYVANARSNDKAKFIQILNLFFSPVYTAKVLAR</sequence>
<feature type="signal peptide" evidence="15">
    <location>
        <begin position="1"/>
        <end position="26"/>
    </location>
</feature>
<keyword evidence="13" id="KW-0998">Cell outer membrane</keyword>
<evidence type="ECO:0000256" key="5">
    <source>
        <dbReference type="ARBA" id="ARBA00022597"/>
    </source>
</evidence>
<evidence type="ECO:0000256" key="2">
    <source>
        <dbReference type="ARBA" id="ARBA00009450"/>
    </source>
</evidence>
<keyword evidence="5" id="KW-0762">Sugar transport</keyword>
<dbReference type="PANTHER" id="PTHR33619:SF3">
    <property type="entry name" value="POLYSACCHARIDE EXPORT PROTEIN GFCE-RELATED"/>
    <property type="match status" value="1"/>
</dbReference>
<dbReference type="Pfam" id="PF10531">
    <property type="entry name" value="SLBB"/>
    <property type="match status" value="1"/>
</dbReference>
<protein>
    <submittedName>
        <fullName evidence="20">Polysaccharide export protein</fullName>
    </submittedName>
</protein>
<keyword evidence="22" id="KW-1185">Reference proteome</keyword>
<dbReference type="Proteomes" id="UP000234483">
    <property type="component" value="Unassembled WGS sequence"/>
</dbReference>
<evidence type="ECO:0000256" key="7">
    <source>
        <dbReference type="ARBA" id="ARBA00022729"/>
    </source>
</evidence>
<evidence type="ECO:0000259" key="17">
    <source>
        <dbReference type="Pfam" id="PF10531"/>
    </source>
</evidence>
<dbReference type="EMBL" id="CP026100">
    <property type="protein sequence ID" value="AYV48172.1"/>
    <property type="molecule type" value="Genomic_DNA"/>
</dbReference>
<dbReference type="EMBL" id="PJRQ01000048">
    <property type="protein sequence ID" value="PLR06903.1"/>
    <property type="molecule type" value="Genomic_DNA"/>
</dbReference>
<evidence type="ECO:0000256" key="10">
    <source>
        <dbReference type="ARBA" id="ARBA00023114"/>
    </source>
</evidence>
<proteinExistence type="inferred from homology"/>
<dbReference type="Proteomes" id="UP000281192">
    <property type="component" value="Chromosome"/>
</dbReference>
<accession>A0A2N5CLX8</accession>
<feature type="domain" description="Soluble ligand binding" evidence="17">
    <location>
        <begin position="181"/>
        <end position="226"/>
    </location>
</feature>
<keyword evidence="6" id="KW-0812">Transmembrane</keyword>
<dbReference type="Pfam" id="PF02563">
    <property type="entry name" value="Poly_export"/>
    <property type="match status" value="1"/>
</dbReference>
<keyword evidence="3" id="KW-0813">Transport</keyword>
<comment type="subcellular location">
    <subcellularLocation>
        <location evidence="1">Cell outer membrane</location>
        <topology evidence="1">Multi-pass membrane protein</topology>
    </subcellularLocation>
</comment>
<dbReference type="GO" id="GO:0046930">
    <property type="term" value="C:pore complex"/>
    <property type="evidence" value="ECO:0007669"/>
    <property type="project" value="UniProtKB-KW"/>
</dbReference>
<name>A0A2N5CLX8_9CAUL</name>
<dbReference type="GO" id="GO:0006811">
    <property type="term" value="P:monoatomic ion transport"/>
    <property type="evidence" value="ECO:0007669"/>
    <property type="project" value="UniProtKB-KW"/>
</dbReference>
<gene>
    <name evidence="19" type="ORF">C1707_18940</name>
    <name evidence="20" type="ORF">CFHF_23615</name>
</gene>
<evidence type="ECO:0000256" key="9">
    <source>
        <dbReference type="ARBA" id="ARBA00023065"/>
    </source>
</evidence>
<keyword evidence="7 15" id="KW-0732">Signal</keyword>
<dbReference type="InterPro" id="IPR049712">
    <property type="entry name" value="Poly_export"/>
</dbReference>
<evidence type="ECO:0000259" key="18">
    <source>
        <dbReference type="Pfam" id="PF22461"/>
    </source>
</evidence>
<dbReference type="GO" id="GO:0015159">
    <property type="term" value="F:polysaccharide transmembrane transporter activity"/>
    <property type="evidence" value="ECO:0007669"/>
    <property type="project" value="InterPro"/>
</dbReference>
<comment type="similarity">
    <text evidence="2">Belongs to the BexD/CtrA/VexA family.</text>
</comment>
<feature type="domain" description="SLBB" evidence="18">
    <location>
        <begin position="262"/>
        <end position="343"/>
    </location>
</feature>